<feature type="compositionally biased region" description="Polar residues" evidence="1">
    <location>
        <begin position="511"/>
        <end position="529"/>
    </location>
</feature>
<keyword evidence="3" id="KW-1185">Reference proteome</keyword>
<evidence type="ECO:0000313" key="3">
    <source>
        <dbReference type="Proteomes" id="UP001140560"/>
    </source>
</evidence>
<sequence length="762" mass="82822">MASTNINTNTTSMEQKIADMEEKIANVEQKVADVVTGTNHTESATKEDIKQLKVDMAQMIQAMLQQLLGAGATKAILQPDPATESIVSIPTQAVLDRSDNVLEASTSTYNHGIHVLPQSVNPNNIDISNATTSGGTAPSLPPTEDMFPILRTAIEVADSDVLVAHVASPQSHLPLPVDNAVEPRRVRDLSRVQKQLSGSTRQHNIKISEMATRSLSCAIEHFVAVSAKTDPQATVEHATQELQSKLGLTATARSIEVLQTITQNWSLKAETVHQKLVAASQISAASDEEKLSSEDLDKLRPIPLVSGPLLCISQNERYDTTIEIYRILKAMNPDPDLHSTCRLADNEAFKLAQHEEICIFGGLHAKLIKGRTLPRAAIVDEYHARKSSRCKQYMYRTGFKKGVKAFHFFVRDALKNARKKVQNRVAQSVHSARNGMHRVAGLLSGPPPPAVTVRSVEIDTDIVDTSGHETQVTSPATEQVVSGECENVPATTLPVAQIDLSQAFTSMALQSSAADDTQPTTVASSTDGQRASGGDEEIPAMASLVAQIDPLQTSTSSALHSSAVDDTQTNRHHTVPATPAPSANQDASQSPSTVPQPQTPGIPTSDQLRDKDLAQLRKTSSPTPDMLLISVPTRSDTIVRFYNTFVEANNTIVKLSKGSEVDLLGELMEAGSAPFWDNFVSLSADNLMDMAKKFEADIVKKLRRKVRKREVRNRGHKEEYVKMAEKIDVSLDADGIEWFAGQAHNWRELELDGLGLEGLGLK</sequence>
<proteinExistence type="predicted"/>
<dbReference type="AlphaFoldDB" id="A0A9W8Y3T4"/>
<dbReference type="EMBL" id="JAPEUY010000013">
    <property type="protein sequence ID" value="KAJ4367136.1"/>
    <property type="molecule type" value="Genomic_DNA"/>
</dbReference>
<feature type="compositionally biased region" description="Polar residues" evidence="1">
    <location>
        <begin position="553"/>
        <end position="567"/>
    </location>
</feature>
<feature type="region of interest" description="Disordered" evidence="1">
    <location>
        <begin position="553"/>
        <end position="608"/>
    </location>
</feature>
<evidence type="ECO:0000256" key="1">
    <source>
        <dbReference type="SAM" id="MobiDB-lite"/>
    </source>
</evidence>
<organism evidence="2 3">
    <name type="scientific">Neocucurbitaria cava</name>
    <dbReference type="NCBI Taxonomy" id="798079"/>
    <lineage>
        <taxon>Eukaryota</taxon>
        <taxon>Fungi</taxon>
        <taxon>Dikarya</taxon>
        <taxon>Ascomycota</taxon>
        <taxon>Pezizomycotina</taxon>
        <taxon>Dothideomycetes</taxon>
        <taxon>Pleosporomycetidae</taxon>
        <taxon>Pleosporales</taxon>
        <taxon>Pleosporineae</taxon>
        <taxon>Cucurbitariaceae</taxon>
        <taxon>Neocucurbitaria</taxon>
    </lineage>
</organism>
<evidence type="ECO:0000313" key="2">
    <source>
        <dbReference type="EMBL" id="KAJ4367136.1"/>
    </source>
</evidence>
<reference evidence="2" key="1">
    <citation type="submission" date="2022-10" db="EMBL/GenBank/DDBJ databases">
        <title>Tapping the CABI collections for fungal endophytes: first genome assemblies for Collariella, Neodidymelliopsis, Ascochyta clinopodiicola, Didymella pomorum, Didymosphaeria variabile, Neocosmospora piperis and Neocucurbitaria cava.</title>
        <authorList>
            <person name="Hill R."/>
        </authorList>
    </citation>
    <scope>NUCLEOTIDE SEQUENCE</scope>
    <source>
        <strain evidence="2">IMI 356814</strain>
    </source>
</reference>
<comment type="caution">
    <text evidence="2">The sequence shown here is derived from an EMBL/GenBank/DDBJ whole genome shotgun (WGS) entry which is preliminary data.</text>
</comment>
<gene>
    <name evidence="2" type="ORF">N0V83_007666</name>
</gene>
<feature type="region of interest" description="Disordered" evidence="1">
    <location>
        <begin position="511"/>
        <end position="535"/>
    </location>
</feature>
<name>A0A9W8Y3T4_9PLEO</name>
<dbReference type="OrthoDB" id="3670233at2759"/>
<protein>
    <submittedName>
        <fullName evidence="2">Uncharacterized protein</fullName>
    </submittedName>
</protein>
<accession>A0A9W8Y3T4</accession>
<dbReference type="Proteomes" id="UP001140560">
    <property type="component" value="Unassembled WGS sequence"/>
</dbReference>